<dbReference type="EMBL" id="JAJTTC010000001">
    <property type="protein sequence ID" value="MCF0059910.1"/>
    <property type="molecule type" value="Genomic_DNA"/>
</dbReference>
<reference evidence="1" key="1">
    <citation type="submission" date="2021-12" db="EMBL/GenBank/DDBJ databases">
        <title>Novel species in genus Dyadobacter.</title>
        <authorList>
            <person name="Ma C."/>
        </authorList>
    </citation>
    <scope>NUCLEOTIDE SEQUENCE</scope>
    <source>
        <strain evidence="1">LJ419</strain>
    </source>
</reference>
<comment type="caution">
    <text evidence="1">The sequence shown here is derived from an EMBL/GenBank/DDBJ whole genome shotgun (WGS) entry which is preliminary data.</text>
</comment>
<proteinExistence type="predicted"/>
<protein>
    <submittedName>
        <fullName evidence="1">Uncharacterized protein</fullName>
    </submittedName>
</protein>
<dbReference type="RefSeq" id="WP_234652178.1">
    <property type="nucleotide sequence ID" value="NZ_CP094997.1"/>
</dbReference>
<evidence type="ECO:0000313" key="1">
    <source>
        <dbReference type="EMBL" id="MCF0059910.1"/>
    </source>
</evidence>
<accession>A0A9X1PEU6</accession>
<sequence>MPNYTLAAHLIHSGLQMVLNRLDLQPGMDTVDILRANLTMLDKIAAAMKNKYGVDSDRPDYGQAIEMLMSVLEQDEPVYNHVIVHANKNNETMLVTSRDGGNTFEKTDSKTFMDYDQAMEMLKSIQSNHKHGFFHLEKRYWRG</sequence>
<dbReference type="Proteomes" id="UP001139000">
    <property type="component" value="Unassembled WGS sequence"/>
</dbReference>
<dbReference type="AlphaFoldDB" id="A0A9X1PEU6"/>
<gene>
    <name evidence="1" type="ORF">LXM26_00285</name>
</gene>
<organism evidence="1 2">
    <name type="scientific">Dyadobacter chenwenxiniae</name>
    <dbReference type="NCBI Taxonomy" id="2906456"/>
    <lineage>
        <taxon>Bacteria</taxon>
        <taxon>Pseudomonadati</taxon>
        <taxon>Bacteroidota</taxon>
        <taxon>Cytophagia</taxon>
        <taxon>Cytophagales</taxon>
        <taxon>Spirosomataceae</taxon>
        <taxon>Dyadobacter</taxon>
    </lineage>
</organism>
<name>A0A9X1PEU6_9BACT</name>
<evidence type="ECO:0000313" key="2">
    <source>
        <dbReference type="Proteomes" id="UP001139000"/>
    </source>
</evidence>
<keyword evidence="2" id="KW-1185">Reference proteome</keyword>